<dbReference type="RefSeq" id="WP_270057489.1">
    <property type="nucleotide sequence ID" value="NZ_CP115149.1"/>
</dbReference>
<evidence type="ECO:0000259" key="1">
    <source>
        <dbReference type="Pfam" id="PF20030"/>
    </source>
</evidence>
<dbReference type="PANTHER" id="PTHR32204">
    <property type="entry name" value="ATPASE RAVA"/>
    <property type="match status" value="1"/>
</dbReference>
<organism evidence="2 3">
    <name type="scientific">Tepidiforma flava</name>
    <dbReference type="NCBI Taxonomy" id="3004094"/>
    <lineage>
        <taxon>Bacteria</taxon>
        <taxon>Bacillati</taxon>
        <taxon>Chloroflexota</taxon>
        <taxon>Tepidiformia</taxon>
        <taxon>Tepidiformales</taxon>
        <taxon>Tepidiformaceae</taxon>
        <taxon>Tepidiforma</taxon>
    </lineage>
</organism>
<dbReference type="InterPro" id="IPR027417">
    <property type="entry name" value="P-loop_NTPase"/>
</dbReference>
<dbReference type="EMBL" id="CP115149">
    <property type="protein sequence ID" value="WBL36973.1"/>
    <property type="molecule type" value="Genomic_DNA"/>
</dbReference>
<evidence type="ECO:0000313" key="3">
    <source>
        <dbReference type="Proteomes" id="UP001212803"/>
    </source>
</evidence>
<dbReference type="PANTHER" id="PTHR32204:SF0">
    <property type="entry name" value="ATPASE RAVA"/>
    <property type="match status" value="1"/>
</dbReference>
<reference evidence="2 3" key="1">
    <citation type="journal article" date="2023" name="ISME J.">
        <title>Thermophilic Dehalococcoidia with unusual traits shed light on an unexpected past.</title>
        <authorList>
            <person name="Palmer M."/>
            <person name="Covington J.K."/>
            <person name="Zhou E.M."/>
            <person name="Thomas S.C."/>
            <person name="Habib N."/>
            <person name="Seymour C.O."/>
            <person name="Lai D."/>
            <person name="Johnston J."/>
            <person name="Hashimi A."/>
            <person name="Jiao J.Y."/>
            <person name="Muok A.R."/>
            <person name="Liu L."/>
            <person name="Xian W.D."/>
            <person name="Zhi X.Y."/>
            <person name="Li M.M."/>
            <person name="Silva L.P."/>
            <person name="Bowen B.P."/>
            <person name="Louie K."/>
            <person name="Briegel A."/>
            <person name="Pett-Ridge J."/>
            <person name="Weber P.K."/>
            <person name="Tocheva E.I."/>
            <person name="Woyke T."/>
            <person name="Northen T.R."/>
            <person name="Mayali X."/>
            <person name="Li W.J."/>
            <person name="Hedlund B.P."/>
        </authorList>
    </citation>
    <scope>NUCLEOTIDE SEQUENCE [LARGE SCALE GENOMIC DNA]</scope>
    <source>
        <strain evidence="2 3">YIM 72310</strain>
    </source>
</reference>
<accession>A0ABY7MAC1</accession>
<evidence type="ECO:0000313" key="2">
    <source>
        <dbReference type="EMBL" id="WBL36973.1"/>
    </source>
</evidence>
<dbReference type="Pfam" id="PF20030">
    <property type="entry name" value="bpMoxR"/>
    <property type="match status" value="1"/>
</dbReference>
<dbReference type="SUPFAM" id="SSF52540">
    <property type="entry name" value="P-loop containing nucleoside triphosphate hydrolases"/>
    <property type="match status" value="1"/>
</dbReference>
<protein>
    <submittedName>
        <fullName evidence="2">AAA family ATPase</fullName>
    </submittedName>
</protein>
<dbReference type="InterPro" id="IPR050513">
    <property type="entry name" value="RavA_ATPases"/>
</dbReference>
<proteinExistence type="predicted"/>
<feature type="domain" description="MoxR" evidence="1">
    <location>
        <begin position="32"/>
        <end position="206"/>
    </location>
</feature>
<sequence>MRDPSSLLIPADGRPYHYRGEPLDVPRAVEALKGALLRVSEALPGRSQLLQQTALALLTRRHQLLISRAGTGKSLYGDSVFSHFEGDVFKAQFSQGTRLETILGGLDLKQFHEGRLWHNTAHSLVSADFAYLDEFMNANDVVLEAILGILNERRFQQGEQQEDARLHTALAMTNHLKFSAISEPILDRFMFKASIDPAGDALNDILIDLAYARHHGRALPPEHRIPLDALRELSSIALGDHPDRHIDAPHDILFLKNELIEAYLARHAARAGAAGGARPPTDGYVSPRTKAACRDVLNASALLHHRDRVDKSDLAALRFVLTIIPGNDRALHDPGQDIFAEALQSTLAGYTESDLETVRELTAIAQSFHLFLHGIPLEAQPAHRGLIRFVLSLIGKSSWHDVTIDTFLHALRGRDISNPRVNALREEILEEVEEHADA</sequence>
<name>A0ABY7MAC1_9CHLR</name>
<keyword evidence="3" id="KW-1185">Reference proteome</keyword>
<dbReference type="Gene3D" id="3.40.50.300">
    <property type="entry name" value="P-loop containing nucleotide triphosphate hydrolases"/>
    <property type="match status" value="1"/>
</dbReference>
<dbReference type="InterPro" id="IPR045427">
    <property type="entry name" value="MoxR"/>
</dbReference>
<gene>
    <name evidence="2" type="ORF">O0235_05255</name>
</gene>
<dbReference type="Proteomes" id="UP001212803">
    <property type="component" value="Chromosome"/>
</dbReference>